<gene>
    <name evidence="5" type="ORF">CLIB1423_20S01508</name>
</gene>
<dbReference type="InterPro" id="IPR039328">
    <property type="entry name" value="WDR89"/>
</dbReference>
<evidence type="ECO:0000256" key="3">
    <source>
        <dbReference type="PROSITE-ProRule" id="PRU00221"/>
    </source>
</evidence>
<keyword evidence="1 3" id="KW-0853">WD repeat</keyword>
<feature type="compositionally biased region" description="Basic residues" evidence="4">
    <location>
        <begin position="355"/>
        <end position="388"/>
    </location>
</feature>
<evidence type="ECO:0000256" key="4">
    <source>
        <dbReference type="SAM" id="MobiDB-lite"/>
    </source>
</evidence>
<keyword evidence="6" id="KW-1185">Reference proteome</keyword>
<dbReference type="AlphaFoldDB" id="A0A9P0QU13"/>
<keyword evidence="2" id="KW-0677">Repeat</keyword>
<feature type="repeat" description="WD" evidence="3">
    <location>
        <begin position="145"/>
        <end position="187"/>
    </location>
</feature>
<dbReference type="Proteomes" id="UP000837801">
    <property type="component" value="Unassembled WGS sequence"/>
</dbReference>
<dbReference type="InterPro" id="IPR001680">
    <property type="entry name" value="WD40_rpt"/>
</dbReference>
<evidence type="ECO:0000313" key="6">
    <source>
        <dbReference type="Proteomes" id="UP000837801"/>
    </source>
</evidence>
<dbReference type="PROSITE" id="PS50294">
    <property type="entry name" value="WD_REPEATS_REGION"/>
    <property type="match status" value="1"/>
</dbReference>
<evidence type="ECO:0000256" key="1">
    <source>
        <dbReference type="ARBA" id="ARBA00022574"/>
    </source>
</evidence>
<evidence type="ECO:0000313" key="5">
    <source>
        <dbReference type="EMBL" id="CAH2354989.1"/>
    </source>
</evidence>
<accession>A0A9P0QU13</accession>
<dbReference type="Pfam" id="PF00400">
    <property type="entry name" value="WD40"/>
    <property type="match status" value="2"/>
</dbReference>
<sequence>MRAIPSNSWSLSNDQWCLKLGLIPNSSHFACSSSSGLINIYDMSSSQPITSIKAHESSINSMKVIDENTVGSCSTDGIKVWDLRSSSTGSPAVSFTNGRSSNFLSLNFSKLNPAIVAGGTELMGVDAQVHMWDLRNPKDVVRSFLDSHHDDVTDIKFHPTLPNYLMSGSTDGYVNIYDLSQQEEEDALHQVINYASVHSCHFTQEKRISVLSHMETLAFFELNNTNYESIEEPAPNDLGDIRAIWPDCEYVIDLYPGFVAYGANSKEKILLYPFDSAAEKVDLTKPVWFPKAHGEEIVRDVMTIPGTNTILTCGEDGFIRSWELPYNLNSPASFYDGSAKEEMEDVIEEIEGEKKVKKDKKDKKDKKEKKEKKEKKDKKDKKDKKSKKEKKENKEKKSKSDVRFKPY</sequence>
<comment type="caution">
    <text evidence="5">The sequence shown here is derived from an EMBL/GenBank/DDBJ whole genome shotgun (WGS) entry which is preliminary data.</text>
</comment>
<name>A0A9P0QU13_9ASCO</name>
<organism evidence="5 6">
    <name type="scientific">[Candida] railenensis</name>
    <dbReference type="NCBI Taxonomy" id="45579"/>
    <lineage>
        <taxon>Eukaryota</taxon>
        <taxon>Fungi</taxon>
        <taxon>Dikarya</taxon>
        <taxon>Ascomycota</taxon>
        <taxon>Saccharomycotina</taxon>
        <taxon>Pichiomycetes</taxon>
        <taxon>Debaryomycetaceae</taxon>
        <taxon>Kurtzmaniella</taxon>
    </lineage>
</organism>
<dbReference type="InterPro" id="IPR015943">
    <property type="entry name" value="WD40/YVTN_repeat-like_dom_sf"/>
</dbReference>
<reference evidence="5" key="1">
    <citation type="submission" date="2022-03" db="EMBL/GenBank/DDBJ databases">
        <authorList>
            <person name="Legras J.-L."/>
            <person name="Devillers H."/>
            <person name="Grondin C."/>
        </authorList>
    </citation>
    <scope>NUCLEOTIDE SEQUENCE</scope>
    <source>
        <strain evidence="5">CLIB 1423</strain>
    </source>
</reference>
<dbReference type="PANTHER" id="PTHR22889">
    <property type="entry name" value="WD REPEAT-CONTAINING PROTEIN 89"/>
    <property type="match status" value="1"/>
</dbReference>
<dbReference type="OrthoDB" id="25131at2759"/>
<dbReference type="InterPro" id="IPR036322">
    <property type="entry name" value="WD40_repeat_dom_sf"/>
</dbReference>
<dbReference type="PANTHER" id="PTHR22889:SF0">
    <property type="entry name" value="WD REPEAT-CONTAINING PROTEIN 89"/>
    <property type="match status" value="1"/>
</dbReference>
<dbReference type="Gene3D" id="2.130.10.10">
    <property type="entry name" value="YVTN repeat-like/Quinoprotein amine dehydrogenase"/>
    <property type="match status" value="1"/>
</dbReference>
<protein>
    <submittedName>
        <fullName evidence="5">Uncharacterized WD repeat-containing protein</fullName>
    </submittedName>
</protein>
<proteinExistence type="predicted"/>
<dbReference type="EMBL" id="CAKXYY010000020">
    <property type="protein sequence ID" value="CAH2354989.1"/>
    <property type="molecule type" value="Genomic_DNA"/>
</dbReference>
<dbReference type="SMART" id="SM00320">
    <property type="entry name" value="WD40"/>
    <property type="match status" value="5"/>
</dbReference>
<feature type="compositionally biased region" description="Basic and acidic residues" evidence="4">
    <location>
        <begin position="389"/>
        <end position="407"/>
    </location>
</feature>
<feature type="region of interest" description="Disordered" evidence="4">
    <location>
        <begin position="350"/>
        <end position="407"/>
    </location>
</feature>
<dbReference type="PROSITE" id="PS50082">
    <property type="entry name" value="WD_REPEATS_2"/>
    <property type="match status" value="1"/>
</dbReference>
<evidence type="ECO:0000256" key="2">
    <source>
        <dbReference type="ARBA" id="ARBA00022737"/>
    </source>
</evidence>
<dbReference type="SUPFAM" id="SSF50978">
    <property type="entry name" value="WD40 repeat-like"/>
    <property type="match status" value="1"/>
</dbReference>